<dbReference type="PANTHER" id="PTHR35546">
    <property type="entry name" value="F-BOX PROTEIN INTERACTION DOMAIN PROTEIN-RELATED"/>
    <property type="match status" value="1"/>
</dbReference>
<accession>A0A3P5ZEN6</accession>
<gene>
    <name evidence="3" type="ORF">BRAA03T09690Z</name>
    <name evidence="2" type="ORF">BRAPAZ1V2_A03P03360.2</name>
</gene>
<feature type="domain" description="F-box" evidence="1">
    <location>
        <begin position="30"/>
        <end position="69"/>
    </location>
</feature>
<dbReference type="AlphaFoldDB" id="A0A3P5ZEN6"/>
<dbReference type="SUPFAM" id="SSF81383">
    <property type="entry name" value="F-box domain"/>
    <property type="match status" value="1"/>
</dbReference>
<dbReference type="EMBL" id="LR031572">
    <property type="protein sequence ID" value="VDC78472.1"/>
    <property type="molecule type" value="Genomic_DNA"/>
</dbReference>
<dbReference type="InterPro" id="IPR036047">
    <property type="entry name" value="F-box-like_dom_sf"/>
</dbReference>
<sequence>MSSCSRTRTKAPRSARIRVSSSPAKIVADLDDVLLHILSFLPIKTLIKCKRVSKRWRSLITNPDFSNRIISSKHPLPISGLYLKGTRDIEYRFVSLLNDDDEEVNEQLLSLSSSPLRFADHPTPIIVMQSTNGLLLCKCTCPPNHFNRNFYVYNPTTKQKTLLPRIIDHVALSLAFDPSKSPHYKVFCLRKSSISSSVSSVSPVSSVSSVSPVSSVSSVFYHIEVYSSNEGPWRRLVSVSSFALPQTVTDLSNTVFWNGAVHWFWFGPNSRDCLSFDIDTEEIKTLSLPFLDHHQDDEEDPPDVGTLRFIEESRGNLYFIEVNDLSSPDLSVYEMNRTGLTWFLKYHVDLEPLAAAFPEMIRTEYYTYRKIYSFSVIGFVKGETDAESSYIVLHIPNKAVKYYFISKTFKKLCSFETSDDGGENFYGFGRSFQFIESLANV</sequence>
<dbReference type="Pfam" id="PF08268">
    <property type="entry name" value="FBA_3"/>
    <property type="match status" value="1"/>
</dbReference>
<dbReference type="Proteomes" id="UP000694005">
    <property type="component" value="Chromosome A03"/>
</dbReference>
<dbReference type="EMBL" id="LS974619">
    <property type="protein sequence ID" value="CAG7878993.1"/>
    <property type="molecule type" value="Genomic_DNA"/>
</dbReference>
<dbReference type="SMART" id="SM00256">
    <property type="entry name" value="FBOX"/>
    <property type="match status" value="1"/>
</dbReference>
<dbReference type="Gene3D" id="1.20.1280.50">
    <property type="match status" value="1"/>
</dbReference>
<dbReference type="Pfam" id="PF00646">
    <property type="entry name" value="F-box"/>
    <property type="match status" value="1"/>
</dbReference>
<name>A0A3P5ZEN6_BRACM</name>
<organism evidence="3">
    <name type="scientific">Brassica campestris</name>
    <name type="common">Field mustard</name>
    <dbReference type="NCBI Taxonomy" id="3711"/>
    <lineage>
        <taxon>Eukaryota</taxon>
        <taxon>Viridiplantae</taxon>
        <taxon>Streptophyta</taxon>
        <taxon>Embryophyta</taxon>
        <taxon>Tracheophyta</taxon>
        <taxon>Spermatophyta</taxon>
        <taxon>Magnoliopsida</taxon>
        <taxon>eudicotyledons</taxon>
        <taxon>Gunneridae</taxon>
        <taxon>Pentapetalae</taxon>
        <taxon>rosids</taxon>
        <taxon>malvids</taxon>
        <taxon>Brassicales</taxon>
        <taxon>Brassicaceae</taxon>
        <taxon>Brassiceae</taxon>
        <taxon>Brassica</taxon>
    </lineage>
</organism>
<evidence type="ECO:0000313" key="2">
    <source>
        <dbReference type="EMBL" id="CAG7878993.1"/>
    </source>
</evidence>
<evidence type="ECO:0000259" key="1">
    <source>
        <dbReference type="SMART" id="SM00256"/>
    </source>
</evidence>
<dbReference type="PANTHER" id="PTHR35546:SF134">
    <property type="entry name" value="F-BOX ASSOCIATED DOMAIN-CONTAINING PROTEIN"/>
    <property type="match status" value="1"/>
</dbReference>
<dbReference type="InterPro" id="IPR001810">
    <property type="entry name" value="F-box_dom"/>
</dbReference>
<proteinExistence type="predicted"/>
<dbReference type="InterPro" id="IPR055290">
    <property type="entry name" value="At3g26010-like"/>
</dbReference>
<dbReference type="Gramene" id="A03p03360.2_BraZ1">
    <property type="protein sequence ID" value="A03p03360.2_BraZ1.CDS.1"/>
    <property type="gene ID" value="A03g03360.2_BraZ1"/>
</dbReference>
<dbReference type="InterPro" id="IPR013187">
    <property type="entry name" value="F-box-assoc_dom_typ3"/>
</dbReference>
<evidence type="ECO:0000313" key="3">
    <source>
        <dbReference type="EMBL" id="VDC78472.1"/>
    </source>
</evidence>
<reference evidence="3" key="1">
    <citation type="submission" date="2018-11" db="EMBL/GenBank/DDBJ databases">
        <authorList>
            <consortium name="Genoscope - CEA"/>
            <person name="William W."/>
        </authorList>
    </citation>
    <scope>NUCLEOTIDE SEQUENCE</scope>
</reference>
<protein>
    <recommendedName>
        <fullName evidence="1">F-box domain-containing protein</fullName>
    </recommendedName>
</protein>